<dbReference type="InterPro" id="IPR035892">
    <property type="entry name" value="C2_domain_sf"/>
</dbReference>
<keyword evidence="8" id="KW-1185">Reference proteome</keyword>
<organism evidence="7 8">
    <name type="scientific">Symbiodinium microadriaticum</name>
    <name type="common">Dinoflagellate</name>
    <name type="synonym">Zooxanthella microadriatica</name>
    <dbReference type="NCBI Taxonomy" id="2951"/>
    <lineage>
        <taxon>Eukaryota</taxon>
        <taxon>Sar</taxon>
        <taxon>Alveolata</taxon>
        <taxon>Dinophyceae</taxon>
        <taxon>Suessiales</taxon>
        <taxon>Symbiodiniaceae</taxon>
        <taxon>Symbiodinium</taxon>
    </lineage>
</organism>
<dbReference type="PROSITE" id="PS50088">
    <property type="entry name" value="ANK_REPEAT"/>
    <property type="match status" value="2"/>
</dbReference>
<dbReference type="Gene3D" id="1.25.40.20">
    <property type="entry name" value="Ankyrin repeat-containing domain"/>
    <property type="match status" value="3"/>
</dbReference>
<dbReference type="SMART" id="SM00239">
    <property type="entry name" value="C2"/>
    <property type="match status" value="1"/>
</dbReference>
<dbReference type="PANTHER" id="PTHR24198:SF165">
    <property type="entry name" value="ANKYRIN REPEAT-CONTAINING PROTEIN-RELATED"/>
    <property type="match status" value="1"/>
</dbReference>
<feature type="region of interest" description="Disordered" evidence="5">
    <location>
        <begin position="414"/>
        <end position="464"/>
    </location>
</feature>
<feature type="repeat" description="ANK" evidence="3">
    <location>
        <begin position="2283"/>
        <end position="2315"/>
    </location>
</feature>
<accession>A0A1Q9DWE7</accession>
<evidence type="ECO:0000256" key="3">
    <source>
        <dbReference type="PROSITE-ProRule" id="PRU00023"/>
    </source>
</evidence>
<feature type="region of interest" description="Disordered" evidence="5">
    <location>
        <begin position="1232"/>
        <end position="1272"/>
    </location>
</feature>
<dbReference type="SMART" id="SM00248">
    <property type="entry name" value="ANK"/>
    <property type="match status" value="8"/>
</dbReference>
<sequence length="2839" mass="308219">MFMCQTVSTPARSVDSKVVLGAAVAARAAARTADRSGATGCCDVCCADDPTSRRRQVARVRQQDRLPRPLALEAQQEEAAEAEGSAAPSPPTVGEEEVEICFFLHKALGLPQADFMGTADPYVEIRLMPCDPLAPGVLSKKEVKSASGKTFDRTLWKTTSRIVRGSLTPQWDEAYYFSLKARADVSELFIYIRVLDYDVVVSDDFLGHCSFRLLDALSPQNDVSAGWRALLQSSRSALERLAVLRDPHLTEASGKPQPFKLVAPLGQEKTYDLSAAQIFLQLSIMARSSRPLFGHQASAGSRPPGPEDAEASQLLAEAVANGDLWEASALLETGRASVNCRAIEAAPYHLAKESPGELDIDPLPLRMSQTGSSRLELVVQALSARLELLEQDNRDLQARVARLESEGYVLIRGERDQLETPRSLSGGGPPLSTTTPSPVRAPPAASGSTSAPSASSSATPSESLRQQVADEIGAYFKRCLAGNNRGSSGREKVDLANRIYVIVRDATGRLYDPVRVTSAWRDTQPLVTVGPGPGKQFGDSIFVGFPSKWEAKRAVAAAGLSWPADGYCASGPEFEYGLLAARSRVAEDSPWVALVVVGESEDGELIVALPSKAWHRTQSRRQVPTSSFQLPRGAATRVVAPEDRENPLDGLSVRVWIGRLSSDWARYLEVVAIGEADLELNTSFGDTLEAEHADCIPFAPDLVEAAGDRIAYQTAEEDPGGPLTSDPAQRRADPPWANRVEELERGMGDLRKGIEEILGRLEKPAERASAKAARAAGVPESHLEEMAKEEDELDEDAPVPAGGDQVAAAIAKLTVRRRGAWKEERGPNLPGKGLVRPGLGGATLKVLRRALVDRPRELADGILERMGADFGLARNVPGADRVPVTARAWVESRARIQQQFPTTVRMAWILSGIVDALARGDNDEGLARALVGLAAVEQLSLDRGSWTLAEPVLLEEPAPLSSFHGRQMPTGSEQPFTRLLDARSVELLVYQVREETTRRTEALPRKGPRMEGETQGKAEGEDGRRPKRDCMTSRHLGRPGRGAPDEFVSAGEAPPRVPGAAARPILAASLWASLPRWVLEQSTPLASFFRSLVTQKPKQEAPATGQAFPMPLPYPSVYRRSARRRTSRLRTSERHAVNLVVAVLSWLSLDCPAAGPAWISLGQPLSGEQRGAVRRLERSVRVLVRQPMVGPSEMGRVAAKVEAVEQQLGRLETIARRLGRVSSHYMGAPDNMYYDAPSPSGPGPSLRSSSSGRPLSGTASCRWGPGSVGASASTATAGTAPLIARSPAGAAFFLEDPAAEFVDCLRLGGGAETVAKPLESHRLVLTGRPVFDPTPHLDPEARSHYLNPAAWMKDPESLEEPLPRPKFKATRVERLRVLEMLDKTDRLRFVPAELVDPRFTSGLFAIIKDQDRDRMIMDSRCPNALESSTGRWIRTMATAASLLNLSLDPTEELVMAGEDLKDYYYFFQAPPARLLRNVITGKLPRDVAATYTGFSHAEDGHAFYYAALNTLPMGDLNAVSYGQTAHMSLLLTHTNVVLEELLTLDSRPPRGSFATGICIDDFVCLEKRQRGSGLPKRSSRVMQGMRRGYLQAGLQRSEKKAFEGVTKASFWGAAVDGESGDVRALPTRALPVMGYILEISRLGLATRALLDLVAGSLVAIFSFRRRLLSMLNLVYTEGRGLPRDLVFSLSPGLRDELTASAILICTAATNLRARPSPVLVATDASLEWEAGVETEIGPLLSREIARHALIKPLWNRLLRPGAARERALGSLSVTEELPDGEVKAHPLWSKLARALQYGSSWRRPCRRGRHINISEVRAGLQAELRHARRRPQSRLNLAMDSQVALGALGKGRSSSAAINRELRRSLPAHLGYESYLDLMYYASAENPADDGARNVPLRAPSEDLPQWWPAALLGDFTGLDSWLAERGALPRGDFEGYTPLHIACLTKHADAAMALVDVFEASLVLQAPGGRSAAMCACEDVPILFPMHTVATDVLLQMTRVEAHETLKARGELVVFSDDLGSAVFVSHQWVDKCHPDPDFEQMRTLQDAVKRILNSSGHLSLDVVTESLVQTAKPIPVKDFQMQALYFWYDYFSCPQLENQNYIAEDTDSSQHQANAISSIPAYIARCRFFFALCPVIDCPFQGKVLTPATWSSRGWCRLERAARELSPNNTWILIRSESSLEAIGTMLSFPSGPVGEGDFAVAEDRGKLALVMQRILVQKLNHCLRVGDLPGFRRHFNLQTVYLRGLQIEPVISLLPSSGSNHAAEFLHQNGLGKVGEADKAGWWPLHYAALAGNIDVLRGLLELHADVNRLTSKDEPMLGLPPWMSTLDLALYFKHPEATRLLLAARARLEGGLSPSVLLAAAADNAEGIGLLCESGAGPLARNLFGVSTLRCAAGSGGSAALDELVRQGRPSSLDLSLALFDAVGYRGGSTGLVQQLIAFRADVDFQMNMARDFKALGRLLFAAKSLQHRLGRRTALTTLAYHMHGSTPLMQAIRSAQFEAAAALIAAGARLDLRNSRNWTAADFSRGQSIPRFLQMGLEGDPSECRRVASLALLDGYVEIAGAESLAEWLIAEGLPADLQDAEGCNVLFYAVRAALPQLTAFLLGKQNLDPESRAFDGSTPLLFAVSGTRGASVVVARQLLEAAAAPHATAGPGRWPLHEACRAGNDKCVRLLLTHSSATAVKALDFEGKTPHMIAKEAGLPEATLMLLAAGEQASASPARNGEQQLGETLAEAEKRELRARKGAVSAEADSSWQAWRSLHPRMDLDDPFYTFSLPSQPEEPFRSKPDKRWKVSGLMFGSSTTADGRFAGTFSPLQSVKSWMKRGRGAPAKAPPQ</sequence>
<feature type="region of interest" description="Disordered" evidence="5">
    <location>
        <begin position="997"/>
        <end position="1056"/>
    </location>
</feature>
<dbReference type="Gene3D" id="2.60.40.150">
    <property type="entry name" value="C2 domain"/>
    <property type="match status" value="1"/>
</dbReference>
<feature type="region of interest" description="Disordered" evidence="5">
    <location>
        <begin position="715"/>
        <end position="735"/>
    </location>
</feature>
<feature type="compositionally biased region" description="Low complexity" evidence="5">
    <location>
        <begin position="430"/>
        <end position="461"/>
    </location>
</feature>
<feature type="domain" description="C2" evidence="6">
    <location>
        <begin position="78"/>
        <end position="228"/>
    </location>
</feature>
<dbReference type="Proteomes" id="UP000186817">
    <property type="component" value="Unassembled WGS sequence"/>
</dbReference>
<dbReference type="SUPFAM" id="SSF48403">
    <property type="entry name" value="Ankyrin repeat"/>
    <property type="match status" value="2"/>
</dbReference>
<dbReference type="InterPro" id="IPR000008">
    <property type="entry name" value="C2_dom"/>
</dbReference>
<dbReference type="PANTHER" id="PTHR24198">
    <property type="entry name" value="ANKYRIN REPEAT AND PROTEIN KINASE DOMAIN-CONTAINING PROTEIN"/>
    <property type="match status" value="1"/>
</dbReference>
<evidence type="ECO:0000256" key="4">
    <source>
        <dbReference type="SAM" id="Coils"/>
    </source>
</evidence>
<keyword evidence="1" id="KW-0677">Repeat</keyword>
<reference evidence="7 8" key="1">
    <citation type="submission" date="2016-02" db="EMBL/GenBank/DDBJ databases">
        <title>Genome analysis of coral dinoflagellate symbionts highlights evolutionary adaptations to a symbiotic lifestyle.</title>
        <authorList>
            <person name="Aranda M."/>
            <person name="Li Y."/>
            <person name="Liew Y.J."/>
            <person name="Baumgarten S."/>
            <person name="Simakov O."/>
            <person name="Wilson M."/>
            <person name="Piel J."/>
            <person name="Ashoor H."/>
            <person name="Bougouffa S."/>
            <person name="Bajic V.B."/>
            <person name="Ryu T."/>
            <person name="Ravasi T."/>
            <person name="Bayer T."/>
            <person name="Micklem G."/>
            <person name="Kim H."/>
            <person name="Bhak J."/>
            <person name="Lajeunesse T.C."/>
            <person name="Voolstra C.R."/>
        </authorList>
    </citation>
    <scope>NUCLEOTIDE SEQUENCE [LARGE SCALE GENOMIC DNA]</scope>
    <source>
        <strain evidence="7 8">CCMP2467</strain>
    </source>
</reference>
<feature type="compositionally biased region" description="Low complexity" evidence="5">
    <location>
        <begin position="1243"/>
        <end position="1257"/>
    </location>
</feature>
<evidence type="ECO:0000313" key="7">
    <source>
        <dbReference type="EMBL" id="OLP99492.1"/>
    </source>
</evidence>
<keyword evidence="2 3" id="KW-0040">ANK repeat</keyword>
<gene>
    <name evidence="7" type="primary">ANK3</name>
    <name evidence="7" type="ORF">AK812_SmicGene17943</name>
</gene>
<evidence type="ECO:0000259" key="6">
    <source>
        <dbReference type="PROSITE" id="PS50004"/>
    </source>
</evidence>
<dbReference type="PROSITE" id="PS50004">
    <property type="entry name" value="C2"/>
    <property type="match status" value="1"/>
</dbReference>
<dbReference type="Pfam" id="PF00023">
    <property type="entry name" value="Ank"/>
    <property type="match status" value="1"/>
</dbReference>
<name>A0A1Q9DWE7_SYMMI</name>
<proteinExistence type="predicted"/>
<protein>
    <submittedName>
        <fullName evidence="7">Ankyrin-3</fullName>
    </submittedName>
</protein>
<evidence type="ECO:0000256" key="5">
    <source>
        <dbReference type="SAM" id="MobiDB-lite"/>
    </source>
</evidence>
<feature type="repeat" description="ANK" evidence="3">
    <location>
        <begin position="2488"/>
        <end position="2520"/>
    </location>
</feature>
<evidence type="ECO:0000256" key="2">
    <source>
        <dbReference type="ARBA" id="ARBA00023043"/>
    </source>
</evidence>
<dbReference type="SUPFAM" id="SSF49562">
    <property type="entry name" value="C2 domain (Calcium/lipid-binding domain, CaLB)"/>
    <property type="match status" value="1"/>
</dbReference>
<dbReference type="InterPro" id="IPR002110">
    <property type="entry name" value="Ankyrin_rpt"/>
</dbReference>
<keyword evidence="4" id="KW-0175">Coiled coil</keyword>
<dbReference type="InterPro" id="IPR036770">
    <property type="entry name" value="Ankyrin_rpt-contain_sf"/>
</dbReference>
<evidence type="ECO:0000313" key="8">
    <source>
        <dbReference type="Proteomes" id="UP000186817"/>
    </source>
</evidence>
<feature type="coiled-coil region" evidence="4">
    <location>
        <begin position="372"/>
        <end position="406"/>
    </location>
</feature>
<evidence type="ECO:0000256" key="1">
    <source>
        <dbReference type="ARBA" id="ARBA00022737"/>
    </source>
</evidence>
<comment type="caution">
    <text evidence="7">The sequence shown here is derived from an EMBL/GenBank/DDBJ whole genome shotgun (WGS) entry which is preliminary data.</text>
</comment>
<dbReference type="EMBL" id="LSRX01000360">
    <property type="protein sequence ID" value="OLP99492.1"/>
    <property type="molecule type" value="Genomic_DNA"/>
</dbReference>
<dbReference type="Pfam" id="PF00168">
    <property type="entry name" value="C2"/>
    <property type="match status" value="1"/>
</dbReference>
<dbReference type="Pfam" id="PF12796">
    <property type="entry name" value="Ank_2"/>
    <property type="match status" value="1"/>
</dbReference>
<feature type="compositionally biased region" description="Basic and acidic residues" evidence="5">
    <location>
        <begin position="997"/>
        <end position="1032"/>
    </location>
</feature>
<feature type="region of interest" description="Disordered" evidence="5">
    <location>
        <begin position="765"/>
        <end position="800"/>
    </location>
</feature>
<feature type="compositionally biased region" description="Acidic residues" evidence="5">
    <location>
        <begin position="787"/>
        <end position="797"/>
    </location>
</feature>
<dbReference type="CDD" id="cd00030">
    <property type="entry name" value="C2"/>
    <property type="match status" value="1"/>
</dbReference>
<dbReference type="PROSITE" id="PS50297">
    <property type="entry name" value="ANK_REP_REGION"/>
    <property type="match status" value="2"/>
</dbReference>